<dbReference type="Pfam" id="PF01061">
    <property type="entry name" value="ABC2_membrane"/>
    <property type="match status" value="1"/>
</dbReference>
<evidence type="ECO:0000256" key="6">
    <source>
        <dbReference type="RuleBase" id="RU361157"/>
    </source>
</evidence>
<reference evidence="8" key="1">
    <citation type="submission" date="2011-05" db="EMBL/GenBank/DDBJ databases">
        <authorList>
            <person name="Ma H."/>
            <person name="Zhou Q."/>
            <person name="Igarashi Y."/>
            <person name="Tang G."/>
        </authorList>
    </citation>
    <scope>NUCLEOTIDE SEQUENCE</scope>
</reference>
<evidence type="ECO:0000313" key="8">
    <source>
        <dbReference type="EMBL" id="AFJ52715.1"/>
    </source>
</evidence>
<evidence type="ECO:0000259" key="7">
    <source>
        <dbReference type="PROSITE" id="PS51012"/>
    </source>
</evidence>
<evidence type="ECO:0000256" key="3">
    <source>
        <dbReference type="ARBA" id="ARBA00022989"/>
    </source>
</evidence>
<evidence type="ECO:0000256" key="2">
    <source>
        <dbReference type="ARBA" id="ARBA00022692"/>
    </source>
</evidence>
<name>A0A023GUJ7_9ACTN</name>
<dbReference type="InterPro" id="IPR047817">
    <property type="entry name" value="ABC2_TM_bact-type"/>
</dbReference>
<keyword evidence="6" id="KW-0813">Transport</keyword>
<evidence type="ECO:0000256" key="5">
    <source>
        <dbReference type="ARBA" id="ARBA00023251"/>
    </source>
</evidence>
<comment type="subcellular location">
    <subcellularLocation>
        <location evidence="6">Cell membrane</location>
        <topology evidence="6">Multi-pass membrane protein</topology>
    </subcellularLocation>
    <subcellularLocation>
        <location evidence="1">Membrane</location>
        <topology evidence="1">Multi-pass membrane protein</topology>
    </subcellularLocation>
</comment>
<dbReference type="PANTHER" id="PTHR43229">
    <property type="entry name" value="NODULATION PROTEIN J"/>
    <property type="match status" value="1"/>
</dbReference>
<dbReference type="PIRSF" id="PIRSF006648">
    <property type="entry name" value="DrrB"/>
    <property type="match status" value="1"/>
</dbReference>
<feature type="transmembrane region" description="Helical" evidence="6">
    <location>
        <begin position="249"/>
        <end position="269"/>
    </location>
</feature>
<dbReference type="InterPro" id="IPR013525">
    <property type="entry name" value="ABC2_TM"/>
</dbReference>
<reference evidence="8" key="2">
    <citation type="journal article" date="2013" name="Chem. Biol.">
        <title>Unconventional origin and hybrid system for construction of pyrrolopyrrole moiety in kosinostatin biosynthesis.</title>
        <authorList>
            <person name="Ma H.M."/>
            <person name="Zhou Q."/>
            <person name="Tang Y.M."/>
            <person name="Zhang Z."/>
            <person name="Chen Y.S."/>
            <person name="He H.Y."/>
            <person name="Pan H.X."/>
            <person name="Tang M.C."/>
            <person name="Gao J.F."/>
            <person name="Zhao S.Y."/>
            <person name="Igarashi Y."/>
            <person name="Tang G.L."/>
        </authorList>
    </citation>
    <scope>NUCLEOTIDE SEQUENCE</scope>
</reference>
<dbReference type="GO" id="GO:0140359">
    <property type="term" value="F:ABC-type transporter activity"/>
    <property type="evidence" value="ECO:0007669"/>
    <property type="project" value="InterPro"/>
</dbReference>
<feature type="domain" description="ABC transmembrane type-2" evidence="7">
    <location>
        <begin position="41"/>
        <end position="275"/>
    </location>
</feature>
<protein>
    <recommendedName>
        <fullName evidence="6">Transport permease protein</fullName>
    </recommendedName>
</protein>
<evidence type="ECO:0000256" key="1">
    <source>
        <dbReference type="ARBA" id="ARBA00004141"/>
    </source>
</evidence>
<feature type="transmembrane region" description="Helical" evidence="6">
    <location>
        <begin position="41"/>
        <end position="61"/>
    </location>
</feature>
<keyword evidence="6" id="KW-1003">Cell membrane</keyword>
<dbReference type="GO" id="GO:0046677">
    <property type="term" value="P:response to antibiotic"/>
    <property type="evidence" value="ECO:0007669"/>
    <property type="project" value="UniProtKB-KW"/>
</dbReference>
<accession>A0A023GUJ7</accession>
<evidence type="ECO:0000256" key="4">
    <source>
        <dbReference type="ARBA" id="ARBA00023136"/>
    </source>
</evidence>
<proteinExistence type="inferred from homology"/>
<feature type="transmembrane region" description="Helical" evidence="6">
    <location>
        <begin position="157"/>
        <end position="181"/>
    </location>
</feature>
<comment type="similarity">
    <text evidence="6">Belongs to the ABC-2 integral membrane protein family.</text>
</comment>
<dbReference type="EMBL" id="JN038178">
    <property type="protein sequence ID" value="AFJ52715.1"/>
    <property type="molecule type" value="Genomic_DNA"/>
</dbReference>
<dbReference type="AlphaFoldDB" id="A0A023GUJ7"/>
<dbReference type="GO" id="GO:0043190">
    <property type="term" value="C:ATP-binding cassette (ABC) transporter complex"/>
    <property type="evidence" value="ECO:0007669"/>
    <property type="project" value="InterPro"/>
</dbReference>
<keyword evidence="5" id="KW-0046">Antibiotic resistance</keyword>
<keyword evidence="2 6" id="KW-0812">Transmembrane</keyword>
<sequence>MTSATLPGAASPDVVHGRPSLLGDSVTLTQRSLAHWRRNPGPLIASLGFNIVMVLMFAYLFGGALQVPGGGSYREFLMPGMFAMTMVFGISLTTLAVSADMDRGVTDRLRSMPVSPLAPLIGRAVADMFFAVVTLAVMLLAGLAVGWRAHGGVGDTLAAFGLILLLRFALVWVGIFLGLVMKGQEAVAGVQTLEFPLGFLSNAFVSPATMPGWLGAIAEWNPLSATVGAIRELFGNPGWGGESWVVQNYPMMAVIWPIVLVAIFLPLSLSKYRSLSS</sequence>
<dbReference type="InterPro" id="IPR051784">
    <property type="entry name" value="Nod_factor_ABC_transporter"/>
</dbReference>
<organism evidence="8">
    <name type="scientific">Micromonospora okii</name>
    <dbReference type="NCBI Taxonomy" id="1182970"/>
    <lineage>
        <taxon>Bacteria</taxon>
        <taxon>Bacillati</taxon>
        <taxon>Actinomycetota</taxon>
        <taxon>Actinomycetes</taxon>
        <taxon>Micromonosporales</taxon>
        <taxon>Micromonosporaceae</taxon>
        <taxon>Micromonospora</taxon>
    </lineage>
</organism>
<dbReference type="PANTHER" id="PTHR43229:SF2">
    <property type="entry name" value="NODULATION PROTEIN J"/>
    <property type="match status" value="1"/>
</dbReference>
<keyword evidence="4 6" id="KW-0472">Membrane</keyword>
<feature type="transmembrane region" description="Helical" evidence="6">
    <location>
        <begin position="120"/>
        <end position="145"/>
    </location>
</feature>
<dbReference type="RefSeq" id="WP_229397688.1">
    <property type="nucleotide sequence ID" value="NZ_BBZF01000012.1"/>
</dbReference>
<dbReference type="InterPro" id="IPR000412">
    <property type="entry name" value="ABC_2_transport"/>
</dbReference>
<keyword evidence="3 6" id="KW-1133">Transmembrane helix</keyword>
<feature type="transmembrane region" description="Helical" evidence="6">
    <location>
        <begin position="193"/>
        <end position="214"/>
    </location>
</feature>
<feature type="transmembrane region" description="Helical" evidence="6">
    <location>
        <begin position="81"/>
        <end position="99"/>
    </location>
</feature>
<dbReference type="PROSITE" id="PS51012">
    <property type="entry name" value="ABC_TM2"/>
    <property type="match status" value="1"/>
</dbReference>